<organism evidence="2 3">
    <name type="scientific">Candida orthopsilosis (strain 90-125)</name>
    <name type="common">Yeast</name>
    <dbReference type="NCBI Taxonomy" id="1136231"/>
    <lineage>
        <taxon>Eukaryota</taxon>
        <taxon>Fungi</taxon>
        <taxon>Dikarya</taxon>
        <taxon>Ascomycota</taxon>
        <taxon>Saccharomycotina</taxon>
        <taxon>Pichiomycetes</taxon>
        <taxon>Debaryomycetaceae</taxon>
        <taxon>Candida/Lodderomyces clade</taxon>
        <taxon>Candida</taxon>
    </lineage>
</organism>
<dbReference type="RefSeq" id="XP_003866341.1">
    <property type="nucleotide sequence ID" value="XM_003866293.1"/>
</dbReference>
<evidence type="ECO:0000313" key="3">
    <source>
        <dbReference type="Proteomes" id="UP000005018"/>
    </source>
</evidence>
<dbReference type="AlphaFoldDB" id="H8WXV4"/>
<evidence type="ECO:0000256" key="1">
    <source>
        <dbReference type="SAM" id="MobiDB-lite"/>
    </source>
</evidence>
<protein>
    <submittedName>
        <fullName evidence="2">Kip4 protein</fullName>
    </submittedName>
</protein>
<dbReference type="EMBL" id="HE681719">
    <property type="protein sequence ID" value="CCG20901.1"/>
    <property type="molecule type" value="Genomic_DNA"/>
</dbReference>
<dbReference type="Proteomes" id="UP000005018">
    <property type="component" value="Chromosome 1"/>
</dbReference>
<accession>H8WXV4</accession>
<dbReference type="GeneID" id="14537064"/>
<proteinExistence type="predicted"/>
<dbReference type="HOGENOM" id="CLU_1496000_0_0_1"/>
<keyword evidence="3" id="KW-1185">Reference proteome</keyword>
<name>H8WXV4_CANO9</name>
<feature type="region of interest" description="Disordered" evidence="1">
    <location>
        <begin position="135"/>
        <end position="180"/>
    </location>
</feature>
<gene>
    <name evidence="2" type="ORF">CORT_0A05130</name>
</gene>
<dbReference type="OrthoDB" id="3176171at2759"/>
<feature type="compositionally biased region" description="Basic and acidic residues" evidence="1">
    <location>
        <begin position="153"/>
        <end position="174"/>
    </location>
</feature>
<sequence>MSATIPSIAAKVNECQLNEDIRRRDQKIDELESVILQLKMQQLKNDHEEDRKLFTLENSLHNINNKLTEVEMVNVDLRNQLSLCQNIIGKKNEEIKKLKLALKDQQSIISRETLIFQRKLDDLQQQINQTIQLRTKSAMKRQSTNLEQKPNSLRREVEEREKGNPQDEEFKGEESDSAMG</sequence>
<evidence type="ECO:0000313" key="2">
    <source>
        <dbReference type="EMBL" id="CCG20901.1"/>
    </source>
</evidence>
<reference evidence="2 3" key="1">
    <citation type="journal article" date="2012" name="PLoS ONE">
        <title>Sequence and analysis of the genome of the pathogenic yeast Candida orthopsilosis.</title>
        <authorList>
            <person name="Riccombeni A."/>
            <person name="Vidanes G."/>
            <person name="Proux-Wera E."/>
            <person name="Wolfe K.H."/>
            <person name="Butler G."/>
        </authorList>
    </citation>
    <scope>NUCLEOTIDE SEQUENCE [LARGE SCALE GENOMIC DNA]</scope>
    <source>
        <strain evidence="2 3">Co 90-125</strain>
    </source>
</reference>
<dbReference type="KEGG" id="cot:CORT_0A05130"/>
<feature type="compositionally biased region" description="Polar residues" evidence="1">
    <location>
        <begin position="135"/>
        <end position="151"/>
    </location>
</feature>